<dbReference type="SMART" id="SM00065">
    <property type="entry name" value="GAF"/>
    <property type="match status" value="1"/>
</dbReference>
<dbReference type="Proteomes" id="UP000251721">
    <property type="component" value="Unassembled WGS sequence"/>
</dbReference>
<evidence type="ECO:0000313" key="2">
    <source>
        <dbReference type="EMBL" id="SQC45733.1"/>
    </source>
</evidence>
<evidence type="ECO:0000313" key="3">
    <source>
        <dbReference type="Proteomes" id="UP000251721"/>
    </source>
</evidence>
<name>A0A2X3F9X7_KLEPN</name>
<dbReference type="Pfam" id="PF01590">
    <property type="entry name" value="GAF"/>
    <property type="match status" value="1"/>
</dbReference>
<protein>
    <submittedName>
        <fullName evidence="2">Anaerobic nitric oxide reductase transcription regulator NorR</fullName>
    </submittedName>
</protein>
<sequence>MSFSVDELARIAIDLQSDIGHTDRFSRLITTLRQILGCDASALLRYEAHQFVPLAIDGLAQDVLGRRFALEGHPRLEAIARAGDVVRFPADSDLPDPYDGLIPGHESLKVHACVGLPLFAGQTLIGALTLDGMDADRFDSFSDEELRLIAALVAGR</sequence>
<feature type="domain" description="GAF" evidence="1">
    <location>
        <begin position="20"/>
        <end position="156"/>
    </location>
</feature>
<accession>A0A2X3F9X7</accession>
<gene>
    <name evidence="2" type="primary">norR_1</name>
    <name evidence="2" type="ORF">NCTC13465_04294</name>
</gene>
<dbReference type="InterPro" id="IPR003018">
    <property type="entry name" value="GAF"/>
</dbReference>
<organism evidence="2 3">
    <name type="scientific">Klebsiella pneumoniae</name>
    <dbReference type="NCBI Taxonomy" id="573"/>
    <lineage>
        <taxon>Bacteria</taxon>
        <taxon>Pseudomonadati</taxon>
        <taxon>Pseudomonadota</taxon>
        <taxon>Gammaproteobacteria</taxon>
        <taxon>Enterobacterales</taxon>
        <taxon>Enterobacteriaceae</taxon>
        <taxon>Klebsiella/Raoultella group</taxon>
        <taxon>Klebsiella</taxon>
        <taxon>Klebsiella pneumoniae complex</taxon>
    </lineage>
</organism>
<evidence type="ECO:0000259" key="1">
    <source>
        <dbReference type="SMART" id="SM00065"/>
    </source>
</evidence>
<dbReference type="EMBL" id="UAWQ01000018">
    <property type="protein sequence ID" value="SQC45733.1"/>
    <property type="molecule type" value="Genomic_DNA"/>
</dbReference>
<proteinExistence type="predicted"/>
<dbReference type="InterPro" id="IPR029016">
    <property type="entry name" value="GAF-like_dom_sf"/>
</dbReference>
<reference evidence="2 3" key="1">
    <citation type="submission" date="2018-06" db="EMBL/GenBank/DDBJ databases">
        <authorList>
            <consortium name="Pathogen Informatics"/>
            <person name="Doyle S."/>
        </authorList>
    </citation>
    <scope>NUCLEOTIDE SEQUENCE [LARGE SCALE GENOMIC DNA]</scope>
    <source>
        <strain evidence="2 3">NCTC13465</strain>
    </source>
</reference>
<dbReference type="AlphaFoldDB" id="A0A2X3F9X7"/>
<dbReference type="SUPFAM" id="SSF55781">
    <property type="entry name" value="GAF domain-like"/>
    <property type="match status" value="1"/>
</dbReference>
<dbReference type="Gene3D" id="3.30.450.40">
    <property type="match status" value="1"/>
</dbReference>